<organism evidence="2 3">
    <name type="scientific">Novosphingobium pituita</name>
    <dbReference type="NCBI Taxonomy" id="3056842"/>
    <lineage>
        <taxon>Bacteria</taxon>
        <taxon>Pseudomonadati</taxon>
        <taxon>Pseudomonadota</taxon>
        <taxon>Alphaproteobacteria</taxon>
        <taxon>Sphingomonadales</taxon>
        <taxon>Sphingomonadaceae</taxon>
        <taxon>Novosphingobium</taxon>
    </lineage>
</organism>
<protein>
    <submittedName>
        <fullName evidence="2">ATP/GTP-binding protein</fullName>
    </submittedName>
</protein>
<dbReference type="Pfam" id="PF13304">
    <property type="entry name" value="AAA_21"/>
    <property type="match status" value="1"/>
</dbReference>
<dbReference type="PANTHER" id="PTHR40396">
    <property type="entry name" value="ATPASE-LIKE PROTEIN"/>
    <property type="match status" value="1"/>
</dbReference>
<feature type="domain" description="ATPase AAA-type core" evidence="1">
    <location>
        <begin position="46"/>
        <end position="386"/>
    </location>
</feature>
<dbReference type="SUPFAM" id="SSF52540">
    <property type="entry name" value="P-loop containing nucleoside triphosphate hydrolases"/>
    <property type="match status" value="1"/>
</dbReference>
<dbReference type="Proteomes" id="UP001187221">
    <property type="component" value="Unassembled WGS sequence"/>
</dbReference>
<evidence type="ECO:0000313" key="2">
    <source>
        <dbReference type="EMBL" id="GMM59879.1"/>
    </source>
</evidence>
<reference evidence="2 3" key="1">
    <citation type="submission" date="2023-06" db="EMBL/GenBank/DDBJ databases">
        <title>Draft genome sequence of Novosphingobium sp. strain IK01.</title>
        <authorList>
            <person name="Hatamoto M."/>
            <person name="Ikarashi T."/>
            <person name="Yamaguchi T."/>
        </authorList>
    </citation>
    <scope>NUCLEOTIDE SEQUENCE [LARGE SCALE GENOMIC DNA]</scope>
    <source>
        <strain evidence="2 3">IK01</strain>
    </source>
</reference>
<accession>A0ABQ6P650</accession>
<evidence type="ECO:0000259" key="1">
    <source>
        <dbReference type="Pfam" id="PF13304"/>
    </source>
</evidence>
<dbReference type="EMBL" id="BTFW01000001">
    <property type="protein sequence ID" value="GMM59879.1"/>
    <property type="molecule type" value="Genomic_DNA"/>
</dbReference>
<dbReference type="InterPro" id="IPR003959">
    <property type="entry name" value="ATPase_AAA_core"/>
</dbReference>
<dbReference type="PANTHER" id="PTHR40396:SF1">
    <property type="entry name" value="ATPASE AAA-TYPE CORE DOMAIN-CONTAINING PROTEIN"/>
    <property type="match status" value="1"/>
</dbReference>
<dbReference type="Gene3D" id="3.40.50.300">
    <property type="entry name" value="P-loop containing nucleotide triphosphate hydrolases"/>
    <property type="match status" value="1"/>
</dbReference>
<sequence>MLLRFTVQNAYCFGAESVLSMVATNDDRHPSHVTQGPDGRPNSLRLAALYGANGHGKTNLVRAISALQDLVAEQKWSVPRFKLDPDLGKEPTRMVIEFRQGEFDYEYGVVVNGKIVSEEWLFRTDGSGKEILLFERTSKKNNDSFETSLVPGDSLKREPSPVKGLKMSKYLEVLSAGLKENRPFLSELDERKIPLLDPAYEWITKKLVTITATSNYAPLFDRVGRDEEFRKFLEGFLRRCDVGISNLSSRTIKLDSAFSEKLPDHFMQQISSMEADECLHVKGDDGISFVLDRDANGEIAMRSLEAVRLDTRGEKVEFSFDEESSGTRRMLDLAPMIADPKDDRVYVVDELDRKLHPMLSYRFVEEFLRKGAGQLVLTTHNTHLMDLDLLRRDEIWFIQKRPDGSSDLYSLAEMKIRPDLNVRKGYINGRFGAIPFLGNPDAMVEC</sequence>
<comment type="caution">
    <text evidence="2">The sequence shown here is derived from an EMBL/GenBank/DDBJ whole genome shotgun (WGS) entry which is preliminary data.</text>
</comment>
<proteinExistence type="predicted"/>
<name>A0ABQ6P650_9SPHN</name>
<dbReference type="InterPro" id="IPR027417">
    <property type="entry name" value="P-loop_NTPase"/>
</dbReference>
<gene>
    <name evidence="2" type="ORF">NUTIK01_06560</name>
</gene>
<evidence type="ECO:0000313" key="3">
    <source>
        <dbReference type="Proteomes" id="UP001187221"/>
    </source>
</evidence>
<keyword evidence="3" id="KW-1185">Reference proteome</keyword>